<feature type="compositionally biased region" description="Gly residues" evidence="1">
    <location>
        <begin position="1"/>
        <end position="10"/>
    </location>
</feature>
<dbReference type="Proteomes" id="UP000244722">
    <property type="component" value="Unassembled WGS sequence"/>
</dbReference>
<evidence type="ECO:0000313" key="3">
    <source>
        <dbReference type="Proteomes" id="UP000244722"/>
    </source>
</evidence>
<reference evidence="2 3" key="1">
    <citation type="submission" date="2017-04" db="EMBL/GenBank/DDBJ databases">
        <title>Draft genome sequence of Tuber borchii Vittad., a whitish edible truffle.</title>
        <authorList>
            <consortium name="DOE Joint Genome Institute"/>
            <person name="Murat C."/>
            <person name="Kuo A."/>
            <person name="Barry K.W."/>
            <person name="Clum A."/>
            <person name="Dockter R.B."/>
            <person name="Fauchery L."/>
            <person name="Iotti M."/>
            <person name="Kohler A."/>
            <person name="Labutti K."/>
            <person name="Lindquist E.A."/>
            <person name="Lipzen A."/>
            <person name="Ohm R.A."/>
            <person name="Wang M."/>
            <person name="Grigoriev I.V."/>
            <person name="Zambonelli A."/>
            <person name="Martin F.M."/>
        </authorList>
    </citation>
    <scope>NUCLEOTIDE SEQUENCE [LARGE SCALE GENOMIC DNA]</scope>
    <source>
        <strain evidence="2 3">Tbo3840</strain>
    </source>
</reference>
<gene>
    <name evidence="2" type="ORF">B9Z19DRAFT_1080993</name>
</gene>
<dbReference type="EMBL" id="NESQ01000083">
    <property type="protein sequence ID" value="PUU79765.1"/>
    <property type="molecule type" value="Genomic_DNA"/>
</dbReference>
<organism evidence="2 3">
    <name type="scientific">Tuber borchii</name>
    <name type="common">White truffle</name>
    <dbReference type="NCBI Taxonomy" id="42251"/>
    <lineage>
        <taxon>Eukaryota</taxon>
        <taxon>Fungi</taxon>
        <taxon>Dikarya</taxon>
        <taxon>Ascomycota</taxon>
        <taxon>Pezizomycotina</taxon>
        <taxon>Pezizomycetes</taxon>
        <taxon>Pezizales</taxon>
        <taxon>Tuberaceae</taxon>
        <taxon>Tuber</taxon>
    </lineage>
</organism>
<accession>A0A2T6ZWA8</accession>
<proteinExistence type="predicted"/>
<evidence type="ECO:0000256" key="1">
    <source>
        <dbReference type="SAM" id="MobiDB-lite"/>
    </source>
</evidence>
<sequence>MPDQPGGGGKPQKPNNVCQQNHRRGKSPDPGPSRSDSSRSNDTNSSSGSSITTVNGNTHRDASTSSSSFVPHSRSPAGGAPASATDATTIGAAASISHSHKPQKQQLPSAPRDDLKYDISRLQRSDWVNLEGLATCATSRLGKERCVGISELGSDLFFRVSAFVQKSHFPFWPVLLLSRFQSCIYIYRDG</sequence>
<dbReference type="OrthoDB" id="10530169at2759"/>
<comment type="caution">
    <text evidence="2">The sequence shown here is derived from an EMBL/GenBank/DDBJ whole genome shotgun (WGS) entry which is preliminary data.</text>
</comment>
<keyword evidence="3" id="KW-1185">Reference proteome</keyword>
<name>A0A2T6ZWA8_TUBBO</name>
<dbReference type="AlphaFoldDB" id="A0A2T6ZWA8"/>
<feature type="compositionally biased region" description="Low complexity" evidence="1">
    <location>
        <begin position="32"/>
        <end position="88"/>
    </location>
</feature>
<protein>
    <submittedName>
        <fullName evidence="2">Uncharacterized protein</fullName>
    </submittedName>
</protein>
<evidence type="ECO:0000313" key="2">
    <source>
        <dbReference type="EMBL" id="PUU79765.1"/>
    </source>
</evidence>
<feature type="region of interest" description="Disordered" evidence="1">
    <location>
        <begin position="1"/>
        <end position="114"/>
    </location>
</feature>